<evidence type="ECO:0000313" key="3">
    <source>
        <dbReference type="Proteomes" id="UP000799439"/>
    </source>
</evidence>
<name>A0A9P4MHN6_9PEZI</name>
<proteinExistence type="predicted"/>
<sequence length="109" mass="12492">MLAWALLALLDWSLHYSSVRCRCHTRDASRACSFCCSTRWFCATTADEYGSTAPHVYIFLRAFMKYNLNSWLGVSLNPCAWYIHSRKHVCEIVVRKVSNISIGLSTHQS</sequence>
<gene>
    <name evidence="2" type="ORF">K461DRAFT_139403</name>
</gene>
<evidence type="ECO:0008006" key="4">
    <source>
        <dbReference type="Google" id="ProtNLM"/>
    </source>
</evidence>
<dbReference type="AlphaFoldDB" id="A0A9P4MHN6"/>
<accession>A0A9P4MHN6</accession>
<comment type="caution">
    <text evidence="2">The sequence shown here is derived from an EMBL/GenBank/DDBJ whole genome shotgun (WGS) entry which is preliminary data.</text>
</comment>
<dbReference type="Proteomes" id="UP000799439">
    <property type="component" value="Unassembled WGS sequence"/>
</dbReference>
<keyword evidence="3" id="KW-1185">Reference proteome</keyword>
<organism evidence="2 3">
    <name type="scientific">Myriangium duriaei CBS 260.36</name>
    <dbReference type="NCBI Taxonomy" id="1168546"/>
    <lineage>
        <taxon>Eukaryota</taxon>
        <taxon>Fungi</taxon>
        <taxon>Dikarya</taxon>
        <taxon>Ascomycota</taxon>
        <taxon>Pezizomycotina</taxon>
        <taxon>Dothideomycetes</taxon>
        <taxon>Dothideomycetidae</taxon>
        <taxon>Myriangiales</taxon>
        <taxon>Myriangiaceae</taxon>
        <taxon>Myriangium</taxon>
    </lineage>
</organism>
<evidence type="ECO:0000313" key="2">
    <source>
        <dbReference type="EMBL" id="KAF2153358.1"/>
    </source>
</evidence>
<protein>
    <recommendedName>
        <fullName evidence="4">Secreted protein</fullName>
    </recommendedName>
</protein>
<feature type="signal peptide" evidence="1">
    <location>
        <begin position="1"/>
        <end position="21"/>
    </location>
</feature>
<reference evidence="2" key="1">
    <citation type="journal article" date="2020" name="Stud. Mycol.">
        <title>101 Dothideomycetes genomes: a test case for predicting lifestyles and emergence of pathogens.</title>
        <authorList>
            <person name="Haridas S."/>
            <person name="Albert R."/>
            <person name="Binder M."/>
            <person name="Bloem J."/>
            <person name="Labutti K."/>
            <person name="Salamov A."/>
            <person name="Andreopoulos B."/>
            <person name="Baker S."/>
            <person name="Barry K."/>
            <person name="Bills G."/>
            <person name="Bluhm B."/>
            <person name="Cannon C."/>
            <person name="Castanera R."/>
            <person name="Culley D."/>
            <person name="Daum C."/>
            <person name="Ezra D."/>
            <person name="Gonzalez J."/>
            <person name="Henrissat B."/>
            <person name="Kuo A."/>
            <person name="Liang C."/>
            <person name="Lipzen A."/>
            <person name="Lutzoni F."/>
            <person name="Magnuson J."/>
            <person name="Mondo S."/>
            <person name="Nolan M."/>
            <person name="Ohm R."/>
            <person name="Pangilinan J."/>
            <person name="Park H.-J."/>
            <person name="Ramirez L."/>
            <person name="Alfaro M."/>
            <person name="Sun H."/>
            <person name="Tritt A."/>
            <person name="Yoshinaga Y."/>
            <person name="Zwiers L.-H."/>
            <person name="Turgeon B."/>
            <person name="Goodwin S."/>
            <person name="Spatafora J."/>
            <person name="Crous P."/>
            <person name="Grigoriev I."/>
        </authorList>
    </citation>
    <scope>NUCLEOTIDE SEQUENCE</scope>
    <source>
        <strain evidence="2">CBS 260.36</strain>
    </source>
</reference>
<dbReference type="EMBL" id="ML996085">
    <property type="protein sequence ID" value="KAF2153358.1"/>
    <property type="molecule type" value="Genomic_DNA"/>
</dbReference>
<evidence type="ECO:0000256" key="1">
    <source>
        <dbReference type="SAM" id="SignalP"/>
    </source>
</evidence>
<feature type="chain" id="PRO_5040419244" description="Secreted protein" evidence="1">
    <location>
        <begin position="22"/>
        <end position="109"/>
    </location>
</feature>
<keyword evidence="1" id="KW-0732">Signal</keyword>